<dbReference type="Pfam" id="PF17852">
    <property type="entry name" value="Dynein_AAA_lid"/>
    <property type="match status" value="1"/>
</dbReference>
<dbReference type="GO" id="GO:0007018">
    <property type="term" value="P:microtubule-based movement"/>
    <property type="evidence" value="ECO:0007669"/>
    <property type="project" value="InterPro"/>
</dbReference>
<dbReference type="InterPro" id="IPR026983">
    <property type="entry name" value="DHC"/>
</dbReference>
<reference evidence="2" key="1">
    <citation type="submission" date="2015-04" db="EMBL/GenBank/DDBJ databases">
        <title>The genome sequence of the plant pathogenic Rhizarian Plasmodiophora brassicae reveals insights in its biotrophic life cycle and the origin of chitin synthesis.</title>
        <authorList>
            <person name="Schwelm A."/>
            <person name="Fogelqvist J."/>
            <person name="Knaust A."/>
            <person name="Julke S."/>
            <person name="Lilja T."/>
            <person name="Dhandapani V."/>
            <person name="Bonilla-Rosso G."/>
            <person name="Karlsson M."/>
            <person name="Shevchenko A."/>
            <person name="Choi S.R."/>
            <person name="Kim H.G."/>
            <person name="Park J.Y."/>
            <person name="Lim Y.P."/>
            <person name="Ludwig-Muller J."/>
            <person name="Dixelius C."/>
        </authorList>
    </citation>
    <scope>NUCLEOTIDE SEQUENCE</scope>
    <source>
        <tissue evidence="2">Potato root galls</tissue>
    </source>
</reference>
<dbReference type="InterPro" id="IPR041466">
    <property type="entry name" value="Dynein_AAA5_ext"/>
</dbReference>
<dbReference type="EMBL" id="HACM01003503">
    <property type="protein sequence ID" value="CRZ03945.1"/>
    <property type="molecule type" value="Transcribed_RNA"/>
</dbReference>
<protein>
    <recommendedName>
        <fullName evidence="1">Dynein heavy chain AAA 5 extension domain-containing protein</fullName>
    </recommendedName>
</protein>
<accession>A0A0H5QPB4</accession>
<dbReference type="GO" id="GO:0030286">
    <property type="term" value="C:dynein complex"/>
    <property type="evidence" value="ECO:0007669"/>
    <property type="project" value="InterPro"/>
</dbReference>
<feature type="non-terminal residue" evidence="2">
    <location>
        <position position="132"/>
    </location>
</feature>
<evidence type="ECO:0000259" key="1">
    <source>
        <dbReference type="Pfam" id="PF17852"/>
    </source>
</evidence>
<dbReference type="GO" id="GO:0045505">
    <property type="term" value="F:dynein intermediate chain binding"/>
    <property type="evidence" value="ECO:0007669"/>
    <property type="project" value="InterPro"/>
</dbReference>
<name>A0A0H5QPB4_9EUKA</name>
<organism evidence="2">
    <name type="scientific">Spongospora subterranea</name>
    <dbReference type="NCBI Taxonomy" id="70186"/>
    <lineage>
        <taxon>Eukaryota</taxon>
        <taxon>Sar</taxon>
        <taxon>Rhizaria</taxon>
        <taxon>Endomyxa</taxon>
        <taxon>Phytomyxea</taxon>
        <taxon>Plasmodiophorida</taxon>
        <taxon>Plasmodiophoridae</taxon>
        <taxon>Spongospora</taxon>
    </lineage>
</organism>
<dbReference type="PANTHER" id="PTHR46961:SF5">
    <property type="entry name" value="DYNEIN AXONEMAL HEAVY CHAIN 1"/>
    <property type="match status" value="1"/>
</dbReference>
<proteinExistence type="predicted"/>
<dbReference type="PANTHER" id="PTHR46961">
    <property type="entry name" value="DYNEIN HEAVY CHAIN 1, AXONEMAL-LIKE PROTEIN"/>
    <property type="match status" value="1"/>
</dbReference>
<dbReference type="AlphaFoldDB" id="A0A0H5QPB4"/>
<dbReference type="GO" id="GO:0051959">
    <property type="term" value="F:dynein light intermediate chain binding"/>
    <property type="evidence" value="ECO:0007669"/>
    <property type="project" value="InterPro"/>
</dbReference>
<feature type="non-terminal residue" evidence="2">
    <location>
        <position position="1"/>
    </location>
</feature>
<feature type="domain" description="Dynein heavy chain AAA 5 extension" evidence="1">
    <location>
        <begin position="39"/>
        <end position="132"/>
    </location>
</feature>
<sequence length="132" mass="14870">RCGMVYMDPAAIGVRPLIASWMQTMPTVLDQLKPAIVYLFDTLFEPAVSFLRRNLVEPVSTVDNNLLKATTINIDWFFAPFRPGREGSATVDEDVLADSLKRVEKQIGPMFLFSLIWSVGVTTNESGRQRFD</sequence>
<evidence type="ECO:0000313" key="2">
    <source>
        <dbReference type="EMBL" id="CRZ03945.1"/>
    </source>
</evidence>